<comment type="caution">
    <text evidence="1">The sequence shown here is derived from an EMBL/GenBank/DDBJ whole genome shotgun (WGS) entry which is preliminary data.</text>
</comment>
<reference evidence="1" key="1">
    <citation type="journal article" date="2015" name="Nature">
        <title>Complex archaea that bridge the gap between prokaryotes and eukaryotes.</title>
        <authorList>
            <person name="Spang A."/>
            <person name="Saw J.H."/>
            <person name="Jorgensen S.L."/>
            <person name="Zaremba-Niedzwiedzka K."/>
            <person name="Martijn J."/>
            <person name="Lind A.E."/>
            <person name="van Eijk R."/>
            <person name="Schleper C."/>
            <person name="Guy L."/>
            <person name="Ettema T.J."/>
        </authorList>
    </citation>
    <scope>NUCLEOTIDE SEQUENCE</scope>
</reference>
<evidence type="ECO:0000313" key="1">
    <source>
        <dbReference type="EMBL" id="KKM77286.1"/>
    </source>
</evidence>
<sequence>MFKRNKKTIKGEKMKTEVCPCCEGKGVVEVKEYTGNPYADHPNRTLPLDYYCRKHKQFVTVSHGVNYGCKKYMHKKKRLLAKAEAVEK</sequence>
<accession>A0A0F9KRA4</accession>
<gene>
    <name evidence="1" type="ORF">LCGC14_1371630</name>
</gene>
<protein>
    <submittedName>
        <fullName evidence="1">Uncharacterized protein</fullName>
    </submittedName>
</protein>
<dbReference type="AlphaFoldDB" id="A0A0F9KRA4"/>
<organism evidence="1">
    <name type="scientific">marine sediment metagenome</name>
    <dbReference type="NCBI Taxonomy" id="412755"/>
    <lineage>
        <taxon>unclassified sequences</taxon>
        <taxon>metagenomes</taxon>
        <taxon>ecological metagenomes</taxon>
    </lineage>
</organism>
<name>A0A0F9KRA4_9ZZZZ</name>
<dbReference type="EMBL" id="LAZR01008667">
    <property type="protein sequence ID" value="KKM77286.1"/>
    <property type="molecule type" value="Genomic_DNA"/>
</dbReference>
<proteinExistence type="predicted"/>